<keyword evidence="4 7" id="KW-0812">Transmembrane</keyword>
<organism evidence="10 11">
    <name type="scientific">Sunxiuqinia dokdonensis</name>
    <dbReference type="NCBI Taxonomy" id="1409788"/>
    <lineage>
        <taxon>Bacteria</taxon>
        <taxon>Pseudomonadati</taxon>
        <taxon>Bacteroidota</taxon>
        <taxon>Bacteroidia</taxon>
        <taxon>Marinilabiliales</taxon>
        <taxon>Prolixibacteraceae</taxon>
        <taxon>Sunxiuqinia</taxon>
    </lineage>
</organism>
<dbReference type="InterPro" id="IPR025857">
    <property type="entry name" value="MacB_PCD"/>
</dbReference>
<dbReference type="InterPro" id="IPR003838">
    <property type="entry name" value="ABC3_permease_C"/>
</dbReference>
<comment type="subcellular location">
    <subcellularLocation>
        <location evidence="1">Cell membrane</location>
        <topology evidence="1">Multi-pass membrane protein</topology>
    </subcellularLocation>
</comment>
<dbReference type="Proteomes" id="UP000036958">
    <property type="component" value="Unassembled WGS sequence"/>
</dbReference>
<protein>
    <recommendedName>
        <fullName evidence="12">ABC3 transporter permease protein domain-containing protein</fullName>
    </recommendedName>
</protein>
<dbReference type="GO" id="GO:0098797">
    <property type="term" value="C:plasma membrane protein complex"/>
    <property type="evidence" value="ECO:0007669"/>
    <property type="project" value="TreeGrafter"/>
</dbReference>
<evidence type="ECO:0000259" key="9">
    <source>
        <dbReference type="Pfam" id="PF12704"/>
    </source>
</evidence>
<dbReference type="STRING" id="1409788.NC99_04410"/>
<evidence type="ECO:0000256" key="5">
    <source>
        <dbReference type="ARBA" id="ARBA00022989"/>
    </source>
</evidence>
<dbReference type="OrthoDB" id="9784014at2"/>
<dbReference type="PANTHER" id="PTHR30489:SF0">
    <property type="entry name" value="LIPOPROTEIN-RELEASING SYSTEM TRANSMEMBRANE PROTEIN LOLE"/>
    <property type="match status" value="1"/>
</dbReference>
<evidence type="ECO:0000256" key="3">
    <source>
        <dbReference type="ARBA" id="ARBA00022475"/>
    </source>
</evidence>
<feature type="transmembrane region" description="Helical" evidence="7">
    <location>
        <begin position="314"/>
        <end position="341"/>
    </location>
</feature>
<name>A0A0L8VE32_9BACT</name>
<feature type="transmembrane region" description="Helical" evidence="7">
    <location>
        <begin position="20"/>
        <end position="39"/>
    </location>
</feature>
<dbReference type="Pfam" id="PF02687">
    <property type="entry name" value="FtsX"/>
    <property type="match status" value="1"/>
</dbReference>
<evidence type="ECO:0000256" key="4">
    <source>
        <dbReference type="ARBA" id="ARBA00022692"/>
    </source>
</evidence>
<keyword evidence="11" id="KW-1185">Reference proteome</keyword>
<accession>A0A0L8VE32</accession>
<evidence type="ECO:0000256" key="7">
    <source>
        <dbReference type="SAM" id="Phobius"/>
    </source>
</evidence>
<evidence type="ECO:0000259" key="8">
    <source>
        <dbReference type="Pfam" id="PF02687"/>
    </source>
</evidence>
<evidence type="ECO:0000313" key="10">
    <source>
        <dbReference type="EMBL" id="KOH46725.1"/>
    </source>
</evidence>
<dbReference type="Pfam" id="PF12704">
    <property type="entry name" value="MacB_PCD"/>
    <property type="match status" value="1"/>
</dbReference>
<evidence type="ECO:0008006" key="12">
    <source>
        <dbReference type="Google" id="ProtNLM"/>
    </source>
</evidence>
<keyword evidence="6 7" id="KW-0472">Membrane</keyword>
<comment type="caution">
    <text evidence="10">The sequence shown here is derived from an EMBL/GenBank/DDBJ whole genome shotgun (WGS) entry which is preliminary data.</text>
</comment>
<dbReference type="EMBL" id="LGIA01000022">
    <property type="protein sequence ID" value="KOH46725.1"/>
    <property type="molecule type" value="Genomic_DNA"/>
</dbReference>
<evidence type="ECO:0000256" key="1">
    <source>
        <dbReference type="ARBA" id="ARBA00004651"/>
    </source>
</evidence>
<comment type="similarity">
    <text evidence="2">Belongs to the ABC-4 integral membrane protein family. LolC/E subfamily.</text>
</comment>
<evidence type="ECO:0000313" key="11">
    <source>
        <dbReference type="Proteomes" id="UP000036958"/>
    </source>
</evidence>
<dbReference type="GO" id="GO:0044874">
    <property type="term" value="P:lipoprotein localization to outer membrane"/>
    <property type="evidence" value="ECO:0007669"/>
    <property type="project" value="TreeGrafter"/>
</dbReference>
<evidence type="ECO:0000256" key="2">
    <source>
        <dbReference type="ARBA" id="ARBA00005236"/>
    </source>
</evidence>
<sequence length="407" mass="45913">MRTNIKLAWRNLWRNKRRTIITISSIVFSVLLASFMRSLQEGSYGSMIDNVVKFYSGYLQVQDSAFWDERTLENTFQPSPELISNIKKIDDVTLVSHRIESAALTANGMRSKPAMVLGIEPELEDKITNISKKITKGSFLTPHDNGVVIGEGMASYLELGVGDTLTMISQGYHGISANGLFRVKGIMSHPNKEYDNRLIYLSLETARNFYSAPGISTSLVIMTDNHYGVNQLKKKIGKILPEQNTVMTWVEMQPELEQLIQSDRGGGIIMLGVLYVVIAFGMFSVVMMMVKERKREFGVIHAVGMRKTKISTMLFLETLMIGVIGSIIGLFISVLIAFYFYHNPIPFSGEQVVSASEKFGMAPYLFFSMKPSLFYNQMILVFSISLIISLFPIYNIHRLKITKAMRN</sequence>
<dbReference type="PANTHER" id="PTHR30489">
    <property type="entry name" value="LIPOPROTEIN-RELEASING SYSTEM TRANSMEMBRANE PROTEIN LOLE"/>
    <property type="match status" value="1"/>
</dbReference>
<dbReference type="InterPro" id="IPR051447">
    <property type="entry name" value="Lipoprotein-release_system"/>
</dbReference>
<gene>
    <name evidence="10" type="ORF">NC99_04410</name>
</gene>
<evidence type="ECO:0000256" key="6">
    <source>
        <dbReference type="ARBA" id="ARBA00023136"/>
    </source>
</evidence>
<reference evidence="11" key="1">
    <citation type="submission" date="2015-07" db="EMBL/GenBank/DDBJ databases">
        <title>Genome sequencing of Sunxiuqinia dokdonensis strain SK.</title>
        <authorList>
            <person name="Ahn S."/>
            <person name="Kim B.-C."/>
        </authorList>
    </citation>
    <scope>NUCLEOTIDE SEQUENCE [LARGE SCALE GENOMIC DNA]</scope>
    <source>
        <strain evidence="11">SK</strain>
    </source>
</reference>
<feature type="transmembrane region" description="Helical" evidence="7">
    <location>
        <begin position="374"/>
        <end position="396"/>
    </location>
</feature>
<proteinExistence type="inferred from homology"/>
<dbReference type="RefSeq" id="WP_053179327.1">
    <property type="nucleotide sequence ID" value="NZ_LGIA01000022.1"/>
</dbReference>
<feature type="domain" description="ABC3 transporter permease C-terminal" evidence="8">
    <location>
        <begin position="268"/>
        <end position="399"/>
    </location>
</feature>
<keyword evidence="5 7" id="KW-1133">Transmembrane helix</keyword>
<keyword evidence="3" id="KW-1003">Cell membrane</keyword>
<feature type="domain" description="MacB-like periplasmic core" evidence="9">
    <location>
        <begin position="19"/>
        <end position="237"/>
    </location>
</feature>
<feature type="transmembrane region" description="Helical" evidence="7">
    <location>
        <begin position="268"/>
        <end position="290"/>
    </location>
</feature>
<dbReference type="AlphaFoldDB" id="A0A0L8VE32"/>